<dbReference type="CDD" id="cd14978">
    <property type="entry name" value="7tmA_FMRFamide_R-like"/>
    <property type="match status" value="1"/>
</dbReference>
<evidence type="ECO:0000313" key="10">
    <source>
        <dbReference type="Proteomes" id="UP000014760"/>
    </source>
</evidence>
<dbReference type="InterPro" id="IPR017452">
    <property type="entry name" value="GPCR_Rhodpsn_7TM"/>
</dbReference>
<evidence type="ECO:0000313" key="9">
    <source>
        <dbReference type="EnsemblMetazoa" id="CapteP201543"/>
    </source>
</evidence>
<feature type="transmembrane region" description="Helical" evidence="6">
    <location>
        <begin position="282"/>
        <end position="305"/>
    </location>
</feature>
<reference evidence="8 10" key="2">
    <citation type="journal article" date="2013" name="Nature">
        <title>Insights into bilaterian evolution from three spiralian genomes.</title>
        <authorList>
            <person name="Simakov O."/>
            <person name="Marletaz F."/>
            <person name="Cho S.J."/>
            <person name="Edsinger-Gonzales E."/>
            <person name="Havlak P."/>
            <person name="Hellsten U."/>
            <person name="Kuo D.H."/>
            <person name="Larsson T."/>
            <person name="Lv J."/>
            <person name="Arendt D."/>
            <person name="Savage R."/>
            <person name="Osoegawa K."/>
            <person name="de Jong P."/>
            <person name="Grimwood J."/>
            <person name="Chapman J.A."/>
            <person name="Shapiro H."/>
            <person name="Aerts A."/>
            <person name="Otillar R.P."/>
            <person name="Terry A.Y."/>
            <person name="Boore J.L."/>
            <person name="Grigoriev I.V."/>
            <person name="Lindberg D.R."/>
            <person name="Seaver E.C."/>
            <person name="Weisblat D.A."/>
            <person name="Putnam N.H."/>
            <person name="Rokhsar D.S."/>
        </authorList>
    </citation>
    <scope>NUCLEOTIDE SEQUENCE</scope>
    <source>
        <strain evidence="8 10">I ESC-2004</strain>
    </source>
</reference>
<feature type="transmembrane region" description="Helical" evidence="6">
    <location>
        <begin position="146"/>
        <end position="163"/>
    </location>
</feature>
<dbReference type="GO" id="GO:0004930">
    <property type="term" value="F:G protein-coupled receptor activity"/>
    <property type="evidence" value="ECO:0007669"/>
    <property type="project" value="UniProtKB-KW"/>
</dbReference>
<dbReference type="STRING" id="283909.R7U9R2"/>
<dbReference type="HOGENOM" id="CLU_009579_24_7_1"/>
<comment type="subcellular location">
    <subcellularLocation>
        <location evidence="1">Membrane</location>
    </subcellularLocation>
</comment>
<reference evidence="9" key="3">
    <citation type="submission" date="2015-06" db="UniProtKB">
        <authorList>
            <consortium name="EnsemblMetazoa"/>
        </authorList>
    </citation>
    <scope>IDENTIFICATION</scope>
</reference>
<keyword evidence="5" id="KW-0807">Transducer</keyword>
<dbReference type="EMBL" id="KB303819">
    <property type="protein sequence ID" value="ELU02729.1"/>
    <property type="molecule type" value="Genomic_DNA"/>
</dbReference>
<organism evidence="8">
    <name type="scientific">Capitella teleta</name>
    <name type="common">Polychaete worm</name>
    <dbReference type="NCBI Taxonomy" id="283909"/>
    <lineage>
        <taxon>Eukaryota</taxon>
        <taxon>Metazoa</taxon>
        <taxon>Spiralia</taxon>
        <taxon>Lophotrochozoa</taxon>
        <taxon>Annelida</taxon>
        <taxon>Polychaeta</taxon>
        <taxon>Sedentaria</taxon>
        <taxon>Scolecida</taxon>
        <taxon>Capitellidae</taxon>
        <taxon>Capitella</taxon>
    </lineage>
</organism>
<evidence type="ECO:0000256" key="2">
    <source>
        <dbReference type="ARBA" id="ARBA00022692"/>
    </source>
</evidence>
<dbReference type="PANTHER" id="PTHR46641">
    <property type="entry name" value="FMRFAMIDE RECEPTOR-RELATED"/>
    <property type="match status" value="1"/>
</dbReference>
<dbReference type="GO" id="GO:0016020">
    <property type="term" value="C:membrane"/>
    <property type="evidence" value="ECO:0007669"/>
    <property type="project" value="UniProtKB-SubCell"/>
</dbReference>
<dbReference type="InterPro" id="IPR000276">
    <property type="entry name" value="GPCR_Rhodpsn"/>
</dbReference>
<dbReference type="OMA" id="YESTEKW"/>
<dbReference type="Pfam" id="PF00001">
    <property type="entry name" value="7tm_1"/>
    <property type="match status" value="1"/>
</dbReference>
<dbReference type="InterPro" id="IPR052954">
    <property type="entry name" value="GPCR-Ligand_Int"/>
</dbReference>
<evidence type="ECO:0000313" key="8">
    <source>
        <dbReference type="EMBL" id="ELU02729.1"/>
    </source>
</evidence>
<feature type="transmembrane region" description="Helical" evidence="6">
    <location>
        <begin position="28"/>
        <end position="48"/>
    </location>
</feature>
<dbReference type="Gene3D" id="1.20.1070.10">
    <property type="entry name" value="Rhodopsin 7-helix transmembrane proteins"/>
    <property type="match status" value="1"/>
</dbReference>
<evidence type="ECO:0000256" key="5">
    <source>
        <dbReference type="RuleBase" id="RU000688"/>
    </source>
</evidence>
<dbReference type="Proteomes" id="UP000014760">
    <property type="component" value="Unassembled WGS sequence"/>
</dbReference>
<dbReference type="PROSITE" id="PS00237">
    <property type="entry name" value="G_PROTEIN_RECEP_F1_1"/>
    <property type="match status" value="1"/>
</dbReference>
<sequence>MEATTESLHDVTGDYNCLLFDMLTHGVTLLSISLLGTIGNSLSMLTFWSTRNEIPTSLLLLSLAVADTTVLVTHALMICPRAFCEFSGGCQAYMAYVFPWMTAHFWPVASTCHLASTWLVLLVTFNRFIGVCHPHKFKTWMSIRRMKIQIGAIGVTSLVYNIPRFCDDDVRLSKDGDQFDMYRTALGSSELYNYVYSIGLYYIVIYVIPFASLIFMSVCLCQTIRLTKAKRAQMSKAKREENDLTLSLVIVVIVYMICQLLNPIRRVLFIVIPSTNKLCGNLIIFATTLGIVFNSAVNFVIYCIFSPRFRRQLLKKLRSFNRVQAATDSSALTNSTST</sequence>
<dbReference type="AlphaFoldDB" id="R7U9R2"/>
<keyword evidence="5" id="KW-0297">G-protein coupled receptor</keyword>
<dbReference type="PROSITE" id="PS50262">
    <property type="entry name" value="G_PROTEIN_RECEP_F1_2"/>
    <property type="match status" value="1"/>
</dbReference>
<reference evidence="10" key="1">
    <citation type="submission" date="2012-12" db="EMBL/GenBank/DDBJ databases">
        <authorList>
            <person name="Hellsten U."/>
            <person name="Grimwood J."/>
            <person name="Chapman J.A."/>
            <person name="Shapiro H."/>
            <person name="Aerts A."/>
            <person name="Otillar R.P."/>
            <person name="Terry A.Y."/>
            <person name="Boore J.L."/>
            <person name="Simakov O."/>
            <person name="Marletaz F."/>
            <person name="Cho S.-J."/>
            <person name="Edsinger-Gonzales E."/>
            <person name="Havlak P."/>
            <person name="Kuo D.-H."/>
            <person name="Larsson T."/>
            <person name="Lv J."/>
            <person name="Arendt D."/>
            <person name="Savage R."/>
            <person name="Osoegawa K."/>
            <person name="de Jong P."/>
            <person name="Lindberg D.R."/>
            <person name="Seaver E.C."/>
            <person name="Weisblat D.A."/>
            <person name="Putnam N.H."/>
            <person name="Grigoriev I.V."/>
            <person name="Rokhsar D.S."/>
        </authorList>
    </citation>
    <scope>NUCLEOTIDE SEQUENCE</scope>
    <source>
        <strain evidence="10">I ESC-2004</strain>
    </source>
</reference>
<dbReference type="EMBL" id="AMQN01008722">
    <property type="status" value="NOT_ANNOTATED_CDS"/>
    <property type="molecule type" value="Genomic_DNA"/>
</dbReference>
<keyword evidence="4 6" id="KW-0472">Membrane</keyword>
<feature type="transmembrane region" description="Helical" evidence="6">
    <location>
        <begin position="200"/>
        <end position="224"/>
    </location>
</feature>
<evidence type="ECO:0000259" key="7">
    <source>
        <dbReference type="PROSITE" id="PS50262"/>
    </source>
</evidence>
<dbReference type="EnsemblMetazoa" id="CapteT201543">
    <property type="protein sequence ID" value="CapteP201543"/>
    <property type="gene ID" value="CapteG201543"/>
</dbReference>
<keyword evidence="2 5" id="KW-0812">Transmembrane</keyword>
<protein>
    <recommendedName>
        <fullName evidence="7">G-protein coupled receptors family 1 profile domain-containing protein</fullName>
    </recommendedName>
</protein>
<evidence type="ECO:0000256" key="1">
    <source>
        <dbReference type="ARBA" id="ARBA00004370"/>
    </source>
</evidence>
<keyword evidence="3 6" id="KW-1133">Transmembrane helix</keyword>
<comment type="similarity">
    <text evidence="5">Belongs to the G-protein coupled receptor 1 family.</text>
</comment>
<dbReference type="PRINTS" id="PR00237">
    <property type="entry name" value="GPCRRHODOPSN"/>
</dbReference>
<proteinExistence type="inferred from homology"/>
<feature type="transmembrane region" description="Helical" evidence="6">
    <location>
        <begin position="103"/>
        <end position="125"/>
    </location>
</feature>
<feature type="domain" description="G-protein coupled receptors family 1 profile" evidence="7">
    <location>
        <begin position="39"/>
        <end position="302"/>
    </location>
</feature>
<dbReference type="OrthoDB" id="10011262at2759"/>
<keyword evidence="5" id="KW-0675">Receptor</keyword>
<evidence type="ECO:0000256" key="4">
    <source>
        <dbReference type="ARBA" id="ARBA00023136"/>
    </source>
</evidence>
<name>R7U9R2_CAPTE</name>
<gene>
    <name evidence="8" type="ORF">CAPTEDRAFT_201543</name>
</gene>
<feature type="transmembrane region" description="Helical" evidence="6">
    <location>
        <begin position="60"/>
        <end position="83"/>
    </location>
</feature>
<accession>R7U9R2</accession>
<keyword evidence="10" id="KW-1185">Reference proteome</keyword>
<dbReference type="SUPFAM" id="SSF81321">
    <property type="entry name" value="Family A G protein-coupled receptor-like"/>
    <property type="match status" value="1"/>
</dbReference>
<dbReference type="PANTHER" id="PTHR46641:SF2">
    <property type="entry name" value="FMRFAMIDE RECEPTOR"/>
    <property type="match status" value="1"/>
</dbReference>
<evidence type="ECO:0000256" key="6">
    <source>
        <dbReference type="SAM" id="Phobius"/>
    </source>
</evidence>
<feature type="transmembrane region" description="Helical" evidence="6">
    <location>
        <begin position="244"/>
        <end position="262"/>
    </location>
</feature>
<evidence type="ECO:0000256" key="3">
    <source>
        <dbReference type="ARBA" id="ARBA00022989"/>
    </source>
</evidence>